<evidence type="ECO:0000256" key="2">
    <source>
        <dbReference type="ARBA" id="ARBA00022556"/>
    </source>
</evidence>
<gene>
    <name evidence="7" type="primary">lpxD</name>
    <name evidence="9" type="ORF">A6M23_20610</name>
</gene>
<dbReference type="EMBL" id="LWRY01000308">
    <property type="protein sequence ID" value="OCX67622.1"/>
    <property type="molecule type" value="Genomic_DNA"/>
</dbReference>
<dbReference type="InterPro" id="IPR001451">
    <property type="entry name" value="Hexapep"/>
</dbReference>
<dbReference type="UniPathway" id="UPA00973"/>
<dbReference type="RefSeq" id="WP_065974503.1">
    <property type="nucleotide sequence ID" value="NZ_JABBDV010000031.1"/>
</dbReference>
<dbReference type="CDD" id="cd03352">
    <property type="entry name" value="LbH_LpxD"/>
    <property type="match status" value="1"/>
</dbReference>
<evidence type="ECO:0000256" key="1">
    <source>
        <dbReference type="ARBA" id="ARBA00022516"/>
    </source>
</evidence>
<evidence type="ECO:0000256" key="3">
    <source>
        <dbReference type="ARBA" id="ARBA00022679"/>
    </source>
</evidence>
<name>A0A1C2HV57_ACITH</name>
<dbReference type="Gene3D" id="3.40.1390.10">
    <property type="entry name" value="MurE/MurF, N-terminal domain"/>
    <property type="match status" value="1"/>
</dbReference>
<protein>
    <recommendedName>
        <fullName evidence="7">UDP-3-O-acylglucosamine N-acyltransferase</fullName>
        <ecNumber evidence="7">2.3.1.191</ecNumber>
    </recommendedName>
</protein>
<evidence type="ECO:0000259" key="8">
    <source>
        <dbReference type="Pfam" id="PF04613"/>
    </source>
</evidence>
<comment type="similarity">
    <text evidence="7">Belongs to the transferase hexapeptide repeat family. LpxD subfamily.</text>
</comment>
<keyword evidence="1 7" id="KW-0444">Lipid biosynthesis</keyword>
<dbReference type="AlphaFoldDB" id="A0A1C2HV57"/>
<keyword evidence="10" id="KW-1185">Reference proteome</keyword>
<comment type="catalytic activity">
    <reaction evidence="7">
        <text>a UDP-3-O-[(3R)-3-hydroxyacyl]-alpha-D-glucosamine + a (3R)-hydroxyacyl-[ACP] = a UDP-2-N,3-O-bis[(3R)-3-hydroxyacyl]-alpha-D-glucosamine + holo-[ACP] + H(+)</text>
        <dbReference type="Rhea" id="RHEA:53836"/>
        <dbReference type="Rhea" id="RHEA-COMP:9685"/>
        <dbReference type="Rhea" id="RHEA-COMP:9945"/>
        <dbReference type="ChEBI" id="CHEBI:15378"/>
        <dbReference type="ChEBI" id="CHEBI:64479"/>
        <dbReference type="ChEBI" id="CHEBI:78827"/>
        <dbReference type="ChEBI" id="CHEBI:137740"/>
        <dbReference type="ChEBI" id="CHEBI:137748"/>
        <dbReference type="EC" id="2.3.1.191"/>
    </reaction>
</comment>
<dbReference type="InterPro" id="IPR020573">
    <property type="entry name" value="UDP_GlcNAc_AcTrfase_non-rep"/>
</dbReference>
<dbReference type="EC" id="2.3.1.191" evidence="7"/>
<dbReference type="SUPFAM" id="SSF51161">
    <property type="entry name" value="Trimeric LpxA-like enzymes"/>
    <property type="match status" value="1"/>
</dbReference>
<dbReference type="PANTHER" id="PTHR43378:SF2">
    <property type="entry name" value="UDP-3-O-ACYLGLUCOSAMINE N-ACYLTRANSFERASE 1, MITOCHONDRIAL-RELATED"/>
    <property type="match status" value="1"/>
</dbReference>
<comment type="caution">
    <text evidence="9">The sequence shown here is derived from an EMBL/GenBank/DDBJ whole genome shotgun (WGS) entry which is preliminary data.</text>
</comment>
<dbReference type="InterPro" id="IPR011004">
    <property type="entry name" value="Trimer_LpxA-like_sf"/>
</dbReference>
<dbReference type="Gene3D" id="1.20.5.170">
    <property type="match status" value="1"/>
</dbReference>
<reference evidence="9" key="1">
    <citation type="journal article" date="2016" name="Int. J. Mol. Sci.">
        <title>Comparative genomics of the extreme acidophile Acidithiobacillus thiooxidans reveals intraspecific divergence and niche adaptation.</title>
        <authorList>
            <person name="Zhang X."/>
            <person name="Feng X."/>
            <person name="Tao J."/>
            <person name="Ma L."/>
            <person name="Xiao Y."/>
            <person name="Liang Y."/>
            <person name="Liu X."/>
            <person name="Yin H."/>
        </authorList>
    </citation>
    <scope>NUCLEOTIDE SEQUENCE [LARGE SCALE GENOMIC DNA]</scope>
    <source>
        <strain evidence="9">DXS-W</strain>
    </source>
</reference>
<accession>A0A1C2HV57</accession>
<dbReference type="GO" id="GO:0016410">
    <property type="term" value="F:N-acyltransferase activity"/>
    <property type="evidence" value="ECO:0007669"/>
    <property type="project" value="InterPro"/>
</dbReference>
<dbReference type="GO" id="GO:0016020">
    <property type="term" value="C:membrane"/>
    <property type="evidence" value="ECO:0007669"/>
    <property type="project" value="GOC"/>
</dbReference>
<dbReference type="Gene3D" id="2.160.10.10">
    <property type="entry name" value="Hexapeptide repeat proteins"/>
    <property type="match status" value="1"/>
</dbReference>
<evidence type="ECO:0000256" key="6">
    <source>
        <dbReference type="ARBA" id="ARBA00023315"/>
    </source>
</evidence>
<keyword evidence="4 7" id="KW-0677">Repeat</keyword>
<keyword evidence="2 7" id="KW-0441">Lipid A biosynthesis</keyword>
<proteinExistence type="inferred from homology"/>
<feature type="domain" description="UDP-3-O-[3-hydroxymyristoyl] glucosamine N-acyltransferase non-repeat region" evidence="8">
    <location>
        <begin position="27"/>
        <end position="91"/>
    </location>
</feature>
<evidence type="ECO:0000313" key="9">
    <source>
        <dbReference type="EMBL" id="OCX67622.1"/>
    </source>
</evidence>
<dbReference type="HAMAP" id="MF_00523">
    <property type="entry name" value="LpxD"/>
    <property type="match status" value="1"/>
</dbReference>
<comment type="function">
    <text evidence="7">Catalyzes the N-acylation of UDP-3-O-acylglucosamine using 3-hydroxyacyl-ACP as the acyl donor. Is involved in the biosynthesis of lipid A, a phosphorylated glycolipid that anchors the lipopolysaccharide to the outer membrane of the cell.</text>
</comment>
<dbReference type="Pfam" id="PF04613">
    <property type="entry name" value="LpxD"/>
    <property type="match status" value="1"/>
</dbReference>
<evidence type="ECO:0000256" key="5">
    <source>
        <dbReference type="ARBA" id="ARBA00023098"/>
    </source>
</evidence>
<comment type="subunit">
    <text evidence="7">Homotrimer.</text>
</comment>
<comment type="pathway">
    <text evidence="7">Bacterial outer membrane biogenesis; LPS lipid A biosynthesis.</text>
</comment>
<evidence type="ECO:0000313" key="10">
    <source>
        <dbReference type="Proteomes" id="UP000095008"/>
    </source>
</evidence>
<feature type="active site" description="Proton acceptor" evidence="7">
    <location>
        <position position="242"/>
    </location>
</feature>
<dbReference type="OrthoDB" id="5294785at2"/>
<keyword evidence="5 7" id="KW-0443">Lipid metabolism</keyword>
<dbReference type="NCBIfam" id="TIGR01853">
    <property type="entry name" value="lipid_A_lpxD"/>
    <property type="match status" value="1"/>
</dbReference>
<dbReference type="Pfam" id="PF00132">
    <property type="entry name" value="Hexapep"/>
    <property type="match status" value="3"/>
</dbReference>
<evidence type="ECO:0000256" key="7">
    <source>
        <dbReference type="HAMAP-Rule" id="MF_00523"/>
    </source>
</evidence>
<dbReference type="Proteomes" id="UP000095008">
    <property type="component" value="Unassembled WGS sequence"/>
</dbReference>
<sequence length="354" mass="37492">MRAASAHRLQDLAQHIAGEVRGDAEYLITGMAPLDTAEAGDITFFQASSLRSCLQSSQAGAVILSSEFADDFSGHCIVVKNPYAAFAKTMQYLFPVARSEPGIHHSAQLDRNVQIHPEVRMDAFVKVEAGAQIAARVWLEAGVFVGADVQIGAGTHVYPGAKIYSGCRIGERCVVHAGAVIGADGFGFAEENGKYLKIPQIGGVLIGNDVEIGANTCIDRGVLTDTILADGVKIDNLVQIGHNVQIGAHTVIAGQTGIAGSTRIGSHCRIGGQVGITGHVEIADNCVIAGQSAITHSLRSPGVYSGVVPAHEITRWRRIVARFDGLDTLFRRVKNLEKKSAHQASTDGEPFHGE</sequence>
<dbReference type="GO" id="GO:0009245">
    <property type="term" value="P:lipid A biosynthetic process"/>
    <property type="evidence" value="ECO:0007669"/>
    <property type="project" value="UniProtKB-UniRule"/>
</dbReference>
<dbReference type="PANTHER" id="PTHR43378">
    <property type="entry name" value="UDP-3-O-ACYLGLUCOSAMINE N-ACYLTRANSFERASE"/>
    <property type="match status" value="1"/>
</dbReference>
<evidence type="ECO:0000256" key="4">
    <source>
        <dbReference type="ARBA" id="ARBA00022737"/>
    </source>
</evidence>
<dbReference type="InterPro" id="IPR007691">
    <property type="entry name" value="LpxD"/>
</dbReference>
<dbReference type="GO" id="GO:0103118">
    <property type="term" value="F:UDP-3-O-[(3R)-3-hydroxyacyl]-glucosamine N-acyltransferase activity"/>
    <property type="evidence" value="ECO:0007669"/>
    <property type="project" value="UniProtKB-EC"/>
</dbReference>
<dbReference type="NCBIfam" id="NF002060">
    <property type="entry name" value="PRK00892.1"/>
    <property type="match status" value="1"/>
</dbReference>
<keyword evidence="6 7" id="KW-0012">Acyltransferase</keyword>
<organism evidence="9 10">
    <name type="scientific">Acidithiobacillus thiooxidans</name>
    <name type="common">Thiobacillus thiooxidans</name>
    <dbReference type="NCBI Taxonomy" id="930"/>
    <lineage>
        <taxon>Bacteria</taxon>
        <taxon>Pseudomonadati</taxon>
        <taxon>Pseudomonadota</taxon>
        <taxon>Acidithiobacillia</taxon>
        <taxon>Acidithiobacillales</taxon>
        <taxon>Acidithiobacillaceae</taxon>
        <taxon>Acidithiobacillus</taxon>
    </lineage>
</organism>
<keyword evidence="3 7" id="KW-0808">Transferase</keyword>